<dbReference type="Gene3D" id="3.20.20.80">
    <property type="entry name" value="Glycosidases"/>
    <property type="match status" value="1"/>
</dbReference>
<name>A0A1M7YCX6_9FIRM</name>
<accession>A0A1M7YCX6</accession>
<dbReference type="OrthoDB" id="9813184at2"/>
<dbReference type="STRING" id="1121345.SAMN02745217_02742"/>
<protein>
    <submittedName>
        <fullName evidence="5">Beta-galactosidase</fullName>
    </submittedName>
</protein>
<dbReference type="InterPro" id="IPR017853">
    <property type="entry name" value="GH"/>
</dbReference>
<dbReference type="EMBL" id="FRFD01000008">
    <property type="protein sequence ID" value="SHO50487.1"/>
    <property type="molecule type" value="Genomic_DNA"/>
</dbReference>
<reference evidence="5 6" key="1">
    <citation type="submission" date="2016-12" db="EMBL/GenBank/DDBJ databases">
        <authorList>
            <person name="Song W.-J."/>
            <person name="Kurnit D.M."/>
        </authorList>
    </citation>
    <scope>NUCLEOTIDE SEQUENCE [LARGE SCALE GENOMIC DNA]</scope>
    <source>
        <strain evidence="5 6">DSM 12503</strain>
    </source>
</reference>
<evidence type="ECO:0000259" key="3">
    <source>
        <dbReference type="Pfam" id="PF01301"/>
    </source>
</evidence>
<evidence type="ECO:0000256" key="2">
    <source>
        <dbReference type="RuleBase" id="RU003679"/>
    </source>
</evidence>
<dbReference type="Pfam" id="PF01301">
    <property type="entry name" value="Glyco_hydro_35"/>
    <property type="match status" value="1"/>
</dbReference>
<feature type="domain" description="Glycoside hydrolase 35 catalytic" evidence="3">
    <location>
        <begin position="10"/>
        <end position="118"/>
    </location>
</feature>
<dbReference type="GO" id="GO:0004553">
    <property type="term" value="F:hydrolase activity, hydrolyzing O-glycosyl compounds"/>
    <property type="evidence" value="ECO:0007669"/>
    <property type="project" value="InterPro"/>
</dbReference>
<gene>
    <name evidence="5" type="ORF">SAMN02745217_02742</name>
</gene>
<feature type="domain" description="GLMA-like second" evidence="4">
    <location>
        <begin position="472"/>
        <end position="570"/>
    </location>
</feature>
<dbReference type="InterPro" id="IPR054746">
    <property type="entry name" value="GLMA-like_second"/>
</dbReference>
<dbReference type="PANTHER" id="PTHR23421">
    <property type="entry name" value="BETA-GALACTOSIDASE RELATED"/>
    <property type="match status" value="1"/>
</dbReference>
<organism evidence="5 6">
    <name type="scientific">Anaerocolumna xylanovorans DSM 12503</name>
    <dbReference type="NCBI Taxonomy" id="1121345"/>
    <lineage>
        <taxon>Bacteria</taxon>
        <taxon>Bacillati</taxon>
        <taxon>Bacillota</taxon>
        <taxon>Clostridia</taxon>
        <taxon>Lachnospirales</taxon>
        <taxon>Lachnospiraceae</taxon>
        <taxon>Anaerocolumna</taxon>
    </lineage>
</organism>
<dbReference type="PRINTS" id="PR00742">
    <property type="entry name" value="GLHYDRLASE35"/>
</dbReference>
<dbReference type="AlphaFoldDB" id="A0A1M7YCX6"/>
<dbReference type="RefSeq" id="WP_073589427.1">
    <property type="nucleotide sequence ID" value="NZ_FRFD01000008.1"/>
</dbReference>
<proteinExistence type="inferred from homology"/>
<dbReference type="Pfam" id="PF22369">
    <property type="entry name" value="GLMA_2nd"/>
    <property type="match status" value="1"/>
</dbReference>
<dbReference type="SUPFAM" id="SSF51445">
    <property type="entry name" value="(Trans)glycosidases"/>
    <property type="match status" value="1"/>
</dbReference>
<sequence length="681" mass="80010">MKFTDNGIEIKGMEKPLYCGSVHYWRIEKENWGRVLDEICGMGFEIIETYIPWSVHEYEEGRYDFGELDGKKDLDGFLHLCEEKGLSVIVRPGPHINAELTLFGYPEWILQDERIQAKNPWGTTVVYPYVTKQFPIPSYASEVLYEKTEEYFKKIAPVLHRHIGGKGCIIAVQADNETCNFFRDRPYIMDYSDASLKLYRQFLEERYQTVEMLNESYRSNYPDFEGVVAPRGFRGEKKEDLPYYFDWVEYKEYQILYALKRMIAILNKLDLKLPIFHNCAYQNYTPISVPRDEEIKGLSVAGIDAYQEPKDREMLQERIRYLAGSSRLPFVPEFGSGSWFDRNCLLSAEEEEYGYLYSFMNGLKAISFYMLVERDRWTGCPVTADGRVRENFYRMFQEMLRMLQEEKVCQYQRRPRILILKNYDMGRLKALYSIMDLNLLSSNCFITGPDIPAVLFTPDTDLGIHMDGEDSHYAKEVWVDQVAEVLNGQHYEFNYSDRYLQEERYGDYDVIFASCYDFMDRETQERLVRFSKSNGKKLFLGPYIPYMDRDFRACTVLEKALAEDLETAKQKVPSRCGITFLPDPDGLDCDDLQLNREYVYEEAEVEIAVHYHPAGRDHLLFMANHSDREKTVRLHYQENRSFRSVWRGKGSSKNNTLTAELAPYTVSIWKAKMEEEADDKQ</sequence>
<dbReference type="GO" id="GO:0005975">
    <property type="term" value="P:carbohydrate metabolic process"/>
    <property type="evidence" value="ECO:0007669"/>
    <property type="project" value="InterPro"/>
</dbReference>
<dbReference type="InterPro" id="IPR001944">
    <property type="entry name" value="Glycoside_Hdrlase_35"/>
</dbReference>
<evidence type="ECO:0000313" key="6">
    <source>
        <dbReference type="Proteomes" id="UP000184612"/>
    </source>
</evidence>
<keyword evidence="6" id="KW-1185">Reference proteome</keyword>
<evidence type="ECO:0000256" key="1">
    <source>
        <dbReference type="ARBA" id="ARBA00009809"/>
    </source>
</evidence>
<evidence type="ECO:0000313" key="5">
    <source>
        <dbReference type="EMBL" id="SHO50487.1"/>
    </source>
</evidence>
<dbReference type="Proteomes" id="UP000184612">
    <property type="component" value="Unassembled WGS sequence"/>
</dbReference>
<dbReference type="InterPro" id="IPR031330">
    <property type="entry name" value="Gly_Hdrlase_35_cat"/>
</dbReference>
<evidence type="ECO:0000259" key="4">
    <source>
        <dbReference type="Pfam" id="PF22369"/>
    </source>
</evidence>
<comment type="similarity">
    <text evidence="1 2">Belongs to the glycosyl hydrolase 35 family.</text>
</comment>